<organism evidence="1 2">
    <name type="scientific">Hoyosella subflava (strain DSM 45089 / JCM 17490 / NBRC 109087 / DQS3-9A1)</name>
    <name type="common">Amycolicicoccus subflavus</name>
    <dbReference type="NCBI Taxonomy" id="443218"/>
    <lineage>
        <taxon>Bacteria</taxon>
        <taxon>Bacillati</taxon>
        <taxon>Actinomycetota</taxon>
        <taxon>Actinomycetes</taxon>
        <taxon>Mycobacteriales</taxon>
        <taxon>Hoyosellaceae</taxon>
        <taxon>Hoyosella</taxon>
    </lineage>
</organism>
<dbReference type="EMBL" id="CP002786">
    <property type="protein sequence ID" value="AEF41774.1"/>
    <property type="molecule type" value="Genomic_DNA"/>
</dbReference>
<proteinExistence type="predicted"/>
<name>F6EPB4_HOYSD</name>
<gene>
    <name evidence="1" type="ordered locus">AS9A_3332</name>
</gene>
<dbReference type="Proteomes" id="UP000009235">
    <property type="component" value="Chromosome"/>
</dbReference>
<evidence type="ECO:0000313" key="2">
    <source>
        <dbReference type="Proteomes" id="UP000009235"/>
    </source>
</evidence>
<keyword evidence="2" id="KW-1185">Reference proteome</keyword>
<dbReference type="STRING" id="443218.AS9A_3332"/>
<dbReference type="AlphaFoldDB" id="F6EPB4"/>
<protein>
    <submittedName>
        <fullName evidence="1">Uncharacterized protein</fullName>
    </submittedName>
</protein>
<sequence>MTGCGCEARNVPHRRSCQVDPVAAAVADYECLRHSYRRGEAADT</sequence>
<dbReference type="KEGG" id="asd:AS9A_3332"/>
<reference evidence="1 2" key="1">
    <citation type="journal article" date="2011" name="J. Bacteriol.">
        <title>Complete genome sequence of Amycolicicoccus subflavus DQS3-9A1T, an actinomycete isolated from crude oil-polluted soil.</title>
        <authorList>
            <person name="Cai M."/>
            <person name="Chen W.M."/>
            <person name="Nie Y."/>
            <person name="Chi C.Q."/>
            <person name="Wang Y.N."/>
            <person name="Tang Y.Q."/>
            <person name="Li G.Y."/>
            <person name="Wu X.L."/>
        </authorList>
    </citation>
    <scope>NUCLEOTIDE SEQUENCE [LARGE SCALE GENOMIC DNA]</scope>
    <source>
        <strain evidence="2">DSM 45089 / DQS3-9A1</strain>
    </source>
</reference>
<evidence type="ECO:0000313" key="1">
    <source>
        <dbReference type="EMBL" id="AEF41774.1"/>
    </source>
</evidence>
<dbReference type="HOGENOM" id="CLU_3211579_0_0_11"/>
<accession>F6EPB4</accession>